<reference evidence="2" key="1">
    <citation type="submission" date="2016-10" db="EMBL/GenBank/DDBJ databases">
        <authorList>
            <person name="Varghese N."/>
            <person name="Submissions S."/>
        </authorList>
    </citation>
    <scope>NUCLEOTIDE SEQUENCE [LARGE SCALE GENOMIC DNA]</scope>
    <source>
        <strain evidence="2">DSM 13327</strain>
    </source>
</reference>
<protein>
    <submittedName>
        <fullName evidence="1">Uncharacterized protein</fullName>
    </submittedName>
</protein>
<gene>
    <name evidence="1" type="ORF">SAMN04490355_11162</name>
</gene>
<dbReference type="AlphaFoldDB" id="A0A1I4QNS9"/>
<dbReference type="EMBL" id="FOTS01000116">
    <property type="protein sequence ID" value="SFM41768.1"/>
    <property type="molecule type" value="Genomic_DNA"/>
</dbReference>
<dbReference type="Proteomes" id="UP000199520">
    <property type="component" value="Unassembled WGS sequence"/>
</dbReference>
<name>A0A1I4QNS9_9FIRM</name>
<evidence type="ECO:0000313" key="2">
    <source>
        <dbReference type="Proteomes" id="UP000199520"/>
    </source>
</evidence>
<sequence>MIELIRIDKSGVFEAPAGIVETVIINGNSVDFTLVDNGNIDVTAYDGHSKVFAVIKGDD</sequence>
<accession>A0A1I4QNS9</accession>
<dbReference type="STRING" id="1123291.SAMN04490355_11162"/>
<dbReference type="RefSeq" id="WP_090944968.1">
    <property type="nucleotide sequence ID" value="NZ_FOTS01000116.1"/>
</dbReference>
<evidence type="ECO:0000313" key="1">
    <source>
        <dbReference type="EMBL" id="SFM41768.1"/>
    </source>
</evidence>
<proteinExistence type="predicted"/>
<keyword evidence="2" id="KW-1185">Reference proteome</keyword>
<organism evidence="1 2">
    <name type="scientific">Pelosinus propionicus DSM 13327</name>
    <dbReference type="NCBI Taxonomy" id="1123291"/>
    <lineage>
        <taxon>Bacteria</taxon>
        <taxon>Bacillati</taxon>
        <taxon>Bacillota</taxon>
        <taxon>Negativicutes</taxon>
        <taxon>Selenomonadales</taxon>
        <taxon>Sporomusaceae</taxon>
        <taxon>Pelosinus</taxon>
    </lineage>
</organism>